<protein>
    <submittedName>
        <fullName evidence="7">Voltage-dependent anion channel-domain-containing protein</fullName>
    </submittedName>
</protein>
<proteinExistence type="predicted"/>
<dbReference type="OrthoDB" id="2901184at2759"/>
<feature type="compositionally biased region" description="Polar residues" evidence="5">
    <location>
        <begin position="1"/>
        <end position="32"/>
    </location>
</feature>
<evidence type="ECO:0000256" key="3">
    <source>
        <dbReference type="ARBA" id="ARBA00022989"/>
    </source>
</evidence>
<feature type="region of interest" description="Disordered" evidence="5">
    <location>
        <begin position="1"/>
        <end position="35"/>
    </location>
</feature>
<feature type="transmembrane region" description="Helical" evidence="6">
    <location>
        <begin position="358"/>
        <end position="376"/>
    </location>
</feature>
<feature type="transmembrane region" description="Helical" evidence="6">
    <location>
        <begin position="166"/>
        <end position="189"/>
    </location>
</feature>
<accession>A0A8K0SK39</accession>
<comment type="subcellular location">
    <subcellularLocation>
        <location evidence="1">Membrane</location>
        <topology evidence="1">Multi-pass membrane protein</topology>
    </subcellularLocation>
</comment>
<dbReference type="InterPro" id="IPR004695">
    <property type="entry name" value="SLAC1/Mae1/Ssu1/TehA"/>
</dbReference>
<evidence type="ECO:0000256" key="6">
    <source>
        <dbReference type="SAM" id="Phobius"/>
    </source>
</evidence>
<name>A0A8K0SK39_9HYPO</name>
<dbReference type="EMBL" id="JAGPNK010000017">
    <property type="protein sequence ID" value="KAH7305978.1"/>
    <property type="molecule type" value="Genomic_DNA"/>
</dbReference>
<gene>
    <name evidence="7" type="ORF">B0I35DRAFT_361565</name>
</gene>
<evidence type="ECO:0000256" key="5">
    <source>
        <dbReference type="SAM" id="MobiDB-lite"/>
    </source>
</evidence>
<feature type="transmembrane region" description="Helical" evidence="6">
    <location>
        <begin position="318"/>
        <end position="346"/>
    </location>
</feature>
<reference evidence="7" key="1">
    <citation type="journal article" date="2021" name="Nat. Commun.">
        <title>Genetic determinants of endophytism in the Arabidopsis root mycobiome.</title>
        <authorList>
            <person name="Mesny F."/>
            <person name="Miyauchi S."/>
            <person name="Thiergart T."/>
            <person name="Pickel B."/>
            <person name="Atanasova L."/>
            <person name="Karlsson M."/>
            <person name="Huettel B."/>
            <person name="Barry K.W."/>
            <person name="Haridas S."/>
            <person name="Chen C."/>
            <person name="Bauer D."/>
            <person name="Andreopoulos W."/>
            <person name="Pangilinan J."/>
            <person name="LaButti K."/>
            <person name="Riley R."/>
            <person name="Lipzen A."/>
            <person name="Clum A."/>
            <person name="Drula E."/>
            <person name="Henrissat B."/>
            <person name="Kohler A."/>
            <person name="Grigoriev I.V."/>
            <person name="Martin F.M."/>
            <person name="Hacquard S."/>
        </authorList>
    </citation>
    <scope>NUCLEOTIDE SEQUENCE</scope>
    <source>
        <strain evidence="7">MPI-CAGE-CH-0235</strain>
    </source>
</reference>
<evidence type="ECO:0000256" key="4">
    <source>
        <dbReference type="ARBA" id="ARBA00023136"/>
    </source>
</evidence>
<feature type="transmembrane region" description="Helical" evidence="6">
    <location>
        <begin position="247"/>
        <end position="265"/>
    </location>
</feature>
<feature type="transmembrane region" description="Helical" evidence="6">
    <location>
        <begin position="209"/>
        <end position="227"/>
    </location>
</feature>
<feature type="transmembrane region" description="Helical" evidence="6">
    <location>
        <begin position="140"/>
        <end position="160"/>
    </location>
</feature>
<keyword evidence="4 6" id="KW-0472">Membrane</keyword>
<dbReference type="Proteomes" id="UP000813444">
    <property type="component" value="Unassembled WGS sequence"/>
</dbReference>
<evidence type="ECO:0000256" key="1">
    <source>
        <dbReference type="ARBA" id="ARBA00004141"/>
    </source>
</evidence>
<evidence type="ECO:0000313" key="8">
    <source>
        <dbReference type="Proteomes" id="UP000813444"/>
    </source>
</evidence>
<dbReference type="GO" id="GO:0016020">
    <property type="term" value="C:membrane"/>
    <property type="evidence" value="ECO:0007669"/>
    <property type="project" value="UniProtKB-SubCell"/>
</dbReference>
<feature type="transmembrane region" description="Helical" evidence="6">
    <location>
        <begin position="382"/>
        <end position="404"/>
    </location>
</feature>
<keyword evidence="3 6" id="KW-1133">Transmembrane helix</keyword>
<evidence type="ECO:0000313" key="7">
    <source>
        <dbReference type="EMBL" id="KAH7305978.1"/>
    </source>
</evidence>
<dbReference type="Gene3D" id="1.50.10.150">
    <property type="entry name" value="Voltage-dependent anion channel"/>
    <property type="match status" value="1"/>
</dbReference>
<keyword evidence="2 6" id="KW-0812">Transmembrane</keyword>
<dbReference type="PANTHER" id="PTHR31162">
    <property type="entry name" value="MALIC ACID TRANSPORT PROTEIN-RELATED"/>
    <property type="match status" value="1"/>
</dbReference>
<comment type="caution">
    <text evidence="7">The sequence shown here is derived from an EMBL/GenBank/DDBJ whole genome shotgun (WGS) entry which is preliminary data.</text>
</comment>
<dbReference type="AlphaFoldDB" id="A0A8K0SK39"/>
<dbReference type="CDD" id="cd09317">
    <property type="entry name" value="TDT_Mae1_like"/>
    <property type="match status" value="1"/>
</dbReference>
<dbReference type="Pfam" id="PF03595">
    <property type="entry name" value="SLAC1"/>
    <property type="match status" value="1"/>
</dbReference>
<dbReference type="InterPro" id="IPR030185">
    <property type="entry name" value="Mae1"/>
</dbReference>
<evidence type="ECO:0000256" key="2">
    <source>
        <dbReference type="ARBA" id="ARBA00022692"/>
    </source>
</evidence>
<organism evidence="7 8">
    <name type="scientific">Stachybotrys elegans</name>
    <dbReference type="NCBI Taxonomy" id="80388"/>
    <lineage>
        <taxon>Eukaryota</taxon>
        <taxon>Fungi</taxon>
        <taxon>Dikarya</taxon>
        <taxon>Ascomycota</taxon>
        <taxon>Pezizomycotina</taxon>
        <taxon>Sordariomycetes</taxon>
        <taxon>Hypocreomycetidae</taxon>
        <taxon>Hypocreales</taxon>
        <taxon>Stachybotryaceae</taxon>
        <taxon>Stachybotrys</taxon>
    </lineage>
</organism>
<sequence>MNSRGDGQHLRQTSATGNNSHTEHGSTSQGTTVDERKTDLEAGTQIHHDRFPRSHTAPLPFRDRAVRVTWGWFPCTMATGGMANLISQQPYTFTGLEVIGKIFFILNLVLFLAFTGLIALRFTMKPRALSTSLHHPSESFYFGAFWVSIALILVGSQAYGGPATGSWFVVAMRVVFWIFYACEIIVAVFQYHVIFESERLDIAEALPSWILPAYPFLVTGLLAGNIAQAQPTWSAVQMVIAGLMGQGLGWMLSLFIYAVYLMRLIQHSLPDPSKRPGMYIAVGPASFTCAGLLNLGKQAKANLPDDFLGITSVPVGDLWLGMSVAAALFLWLMAIWFSALSTLSVIREARHMTFTPSWWAFVFPNVGLALATISVGEALGSSAIQAVASGMTIVLVMVWIFCAFSHVRAVVRRDILAVGKDMDVEKVNEQHEIKKQRRLTMKEKNGKR</sequence>
<feature type="transmembrane region" description="Helical" evidence="6">
    <location>
        <begin position="98"/>
        <end position="120"/>
    </location>
</feature>
<dbReference type="InterPro" id="IPR038665">
    <property type="entry name" value="Voltage-dep_anion_channel_sf"/>
</dbReference>
<dbReference type="PANTHER" id="PTHR31162:SF0">
    <property type="entry name" value="MALIC ACID TRANSPORT PROTEIN"/>
    <property type="match status" value="1"/>
</dbReference>
<keyword evidence="8" id="KW-1185">Reference proteome</keyword>
<dbReference type="GO" id="GO:0015140">
    <property type="term" value="F:malate transmembrane transporter activity"/>
    <property type="evidence" value="ECO:0007669"/>
    <property type="project" value="InterPro"/>
</dbReference>